<reference evidence="16" key="1">
    <citation type="submission" date="2021-01" db="EMBL/GenBank/DDBJ databases">
        <authorList>
            <person name="Corre E."/>
            <person name="Pelletier E."/>
            <person name="Niang G."/>
            <person name="Scheremetjew M."/>
            <person name="Finn R."/>
            <person name="Kale V."/>
            <person name="Holt S."/>
            <person name="Cochrane G."/>
            <person name="Meng A."/>
            <person name="Brown T."/>
            <person name="Cohen L."/>
        </authorList>
    </citation>
    <scope>NUCLEOTIDE SEQUENCE</scope>
    <source>
        <strain evidence="16">CCMP1510</strain>
    </source>
</reference>
<dbReference type="InterPro" id="IPR008271">
    <property type="entry name" value="Ser/Thr_kinase_AS"/>
</dbReference>
<evidence type="ECO:0000256" key="2">
    <source>
        <dbReference type="ARBA" id="ARBA00012432"/>
    </source>
</evidence>
<evidence type="ECO:0000256" key="6">
    <source>
        <dbReference type="ARBA" id="ARBA00022741"/>
    </source>
</evidence>
<organism evidence="16">
    <name type="scientific">Aureoumbra lagunensis</name>
    <dbReference type="NCBI Taxonomy" id="44058"/>
    <lineage>
        <taxon>Eukaryota</taxon>
        <taxon>Sar</taxon>
        <taxon>Stramenopiles</taxon>
        <taxon>Ochrophyta</taxon>
        <taxon>Pelagophyceae</taxon>
        <taxon>Pelagomonadales</taxon>
        <taxon>Aureoumbra</taxon>
    </lineage>
</organism>
<dbReference type="InterPro" id="IPR002291">
    <property type="entry name" value="Phosph_kin_gamma"/>
</dbReference>
<evidence type="ECO:0000256" key="9">
    <source>
        <dbReference type="ARBA" id="ARBA00022860"/>
    </source>
</evidence>
<keyword evidence="7" id="KW-0418">Kinase</keyword>
<evidence type="ECO:0000256" key="4">
    <source>
        <dbReference type="ARBA" id="ARBA00022600"/>
    </source>
</evidence>
<dbReference type="SUPFAM" id="SSF56112">
    <property type="entry name" value="Protein kinase-like (PK-like)"/>
    <property type="match status" value="1"/>
</dbReference>
<dbReference type="GO" id="GO:0005977">
    <property type="term" value="P:glycogen metabolic process"/>
    <property type="evidence" value="ECO:0007669"/>
    <property type="project" value="UniProtKB-KW"/>
</dbReference>
<dbReference type="EMBL" id="HBIJ01006196">
    <property type="protein sequence ID" value="CAE0363601.1"/>
    <property type="molecule type" value="Transcribed_RNA"/>
</dbReference>
<dbReference type="PANTHER" id="PTHR24347">
    <property type="entry name" value="SERINE/THREONINE-PROTEIN KINASE"/>
    <property type="match status" value="1"/>
</dbReference>
<keyword evidence="6 12" id="KW-0547">Nucleotide-binding</keyword>
<keyword evidence="4" id="KW-0321">Glycogen metabolism</keyword>
<evidence type="ECO:0000256" key="5">
    <source>
        <dbReference type="ARBA" id="ARBA00022679"/>
    </source>
</evidence>
<evidence type="ECO:0000256" key="7">
    <source>
        <dbReference type="ARBA" id="ARBA00022777"/>
    </source>
</evidence>
<dbReference type="Gene3D" id="3.30.200.20">
    <property type="entry name" value="Phosphorylase Kinase, domain 1"/>
    <property type="match status" value="1"/>
</dbReference>
<dbReference type="GO" id="GO:0005964">
    <property type="term" value="C:phosphorylase kinase complex"/>
    <property type="evidence" value="ECO:0007669"/>
    <property type="project" value="InterPro"/>
</dbReference>
<dbReference type="Gene3D" id="1.10.510.10">
    <property type="entry name" value="Transferase(Phosphotransferase) domain 1"/>
    <property type="match status" value="1"/>
</dbReference>
<evidence type="ECO:0000256" key="1">
    <source>
        <dbReference type="ARBA" id="ARBA00001674"/>
    </source>
</evidence>
<feature type="region of interest" description="Disordered" evidence="14">
    <location>
        <begin position="1"/>
        <end position="27"/>
    </location>
</feature>
<evidence type="ECO:0000256" key="11">
    <source>
        <dbReference type="ARBA" id="ARBA00025890"/>
    </source>
</evidence>
<proteinExistence type="inferred from homology"/>
<evidence type="ECO:0000256" key="13">
    <source>
        <dbReference type="RuleBase" id="RU000304"/>
    </source>
</evidence>
<dbReference type="SMART" id="SM00220">
    <property type="entry name" value="S_TKc"/>
    <property type="match status" value="1"/>
</dbReference>
<dbReference type="PROSITE" id="PS00107">
    <property type="entry name" value="PROTEIN_KINASE_ATP"/>
    <property type="match status" value="1"/>
</dbReference>
<keyword evidence="3 13" id="KW-0723">Serine/threonine-protein kinase</keyword>
<dbReference type="InterPro" id="IPR011009">
    <property type="entry name" value="Kinase-like_dom_sf"/>
</dbReference>
<dbReference type="GO" id="GO:0005524">
    <property type="term" value="F:ATP binding"/>
    <property type="evidence" value="ECO:0007669"/>
    <property type="project" value="UniProtKB-UniRule"/>
</dbReference>
<evidence type="ECO:0000313" key="16">
    <source>
        <dbReference type="EMBL" id="CAE0363601.1"/>
    </source>
</evidence>
<protein>
    <recommendedName>
        <fullName evidence="2">phosphorylase kinase</fullName>
        <ecNumber evidence="2">2.7.11.19</ecNumber>
    </recommendedName>
</protein>
<keyword evidence="8 12" id="KW-0067">ATP-binding</keyword>
<dbReference type="Gene3D" id="6.10.140.620">
    <property type="match status" value="1"/>
</dbReference>
<keyword evidence="5" id="KW-0808">Transferase</keyword>
<accession>A0A7S3NIS0</accession>
<dbReference type="EC" id="2.7.11.19" evidence="2"/>
<dbReference type="AlphaFoldDB" id="A0A7S3NIS0"/>
<comment type="catalytic activity">
    <reaction evidence="1">
        <text>2 ATP + phosphorylase b = 2 ADP + phosphorylase a.</text>
        <dbReference type="EC" id="2.7.11.19"/>
    </reaction>
</comment>
<dbReference type="InterPro" id="IPR017441">
    <property type="entry name" value="Protein_kinase_ATP_BS"/>
</dbReference>
<keyword evidence="10" id="KW-0119">Carbohydrate metabolism</keyword>
<gene>
    <name evidence="16" type="ORF">ALAG00032_LOCUS4342</name>
</gene>
<comment type="subunit">
    <text evidence="11">Hexadecamer of 4 heterotetramers, each composed of alpha, beta, gamma, and delta subunits. Alpha (PHKA1 or PHKA2) and beta (PHKB) are regulatory subunits, gamma (PHKG1 or PHKG2) is the catalytic subunit, and delta is calmodulin.</text>
</comment>
<dbReference type="InterPro" id="IPR000719">
    <property type="entry name" value="Prot_kinase_dom"/>
</dbReference>
<dbReference type="PROSITE" id="PS00108">
    <property type="entry name" value="PROTEIN_KINASE_ST"/>
    <property type="match status" value="1"/>
</dbReference>
<feature type="binding site" evidence="12">
    <location>
        <position position="70"/>
    </location>
    <ligand>
        <name>ATP</name>
        <dbReference type="ChEBI" id="CHEBI:30616"/>
    </ligand>
</feature>
<evidence type="ECO:0000256" key="3">
    <source>
        <dbReference type="ARBA" id="ARBA00022527"/>
    </source>
</evidence>
<sequence>MGICGSSAIKREGNGTTGGNTAKNDEQDSEFSKSYILDHRAELGTGAFSKVVKGSRRLPDGSAGVAVAVKCITKTPELKQEDIDSLYEEVQVLRSITHPNIIELYDFYEEKKMFYMVIELMEGGELFERIVKKTFYNEKEARDLIRILLDALAYLHRAAIVHRDLKPENLLLKSPYNDFDIKLADFGFAKKVSGKSLDTQCGTPGYVAPEILKGVKYGSEVDMWSCGVIVYILLGGYPPFHDDNHAVLYRKIKAADYTFEPQYWEQVSDDAKDLIKKMLVVNPDNRLTADQALRHPWFLVGDHELISRNLSTTLDTMKKFNARRKFRGTVKGIMLTNKMGRGNF</sequence>
<evidence type="ECO:0000256" key="8">
    <source>
        <dbReference type="ARBA" id="ARBA00022840"/>
    </source>
</evidence>
<dbReference type="PROSITE" id="PS50011">
    <property type="entry name" value="PROTEIN_KINASE_DOM"/>
    <property type="match status" value="1"/>
</dbReference>
<evidence type="ECO:0000256" key="12">
    <source>
        <dbReference type="PROSITE-ProRule" id="PRU10141"/>
    </source>
</evidence>
<dbReference type="GO" id="GO:0004689">
    <property type="term" value="F:phosphorylase kinase activity"/>
    <property type="evidence" value="ECO:0007669"/>
    <property type="project" value="UniProtKB-EC"/>
</dbReference>
<feature type="domain" description="Protein kinase" evidence="15">
    <location>
        <begin position="37"/>
        <end position="298"/>
    </location>
</feature>
<dbReference type="PRINTS" id="PR01049">
    <property type="entry name" value="PHOSPHBKNASE"/>
</dbReference>
<comment type="similarity">
    <text evidence="13">Belongs to the protein kinase superfamily.</text>
</comment>
<keyword evidence="9" id="KW-0112">Calmodulin-binding</keyword>
<dbReference type="Pfam" id="PF00069">
    <property type="entry name" value="Pkinase"/>
    <property type="match status" value="1"/>
</dbReference>
<evidence type="ECO:0000259" key="15">
    <source>
        <dbReference type="PROSITE" id="PS50011"/>
    </source>
</evidence>
<dbReference type="FunFam" id="1.10.510.10:FF:000571">
    <property type="entry name" value="Maternal embryonic leucine zipper kinase"/>
    <property type="match status" value="1"/>
</dbReference>
<dbReference type="CDD" id="cd05117">
    <property type="entry name" value="STKc_CAMK"/>
    <property type="match status" value="1"/>
</dbReference>
<evidence type="ECO:0000256" key="14">
    <source>
        <dbReference type="SAM" id="MobiDB-lite"/>
    </source>
</evidence>
<name>A0A7S3NIS0_9STRA</name>
<evidence type="ECO:0000256" key="10">
    <source>
        <dbReference type="ARBA" id="ARBA00023277"/>
    </source>
</evidence>
<dbReference type="GO" id="GO:0005516">
    <property type="term" value="F:calmodulin binding"/>
    <property type="evidence" value="ECO:0007669"/>
    <property type="project" value="UniProtKB-KW"/>
</dbReference>